<dbReference type="Pfam" id="PF10604">
    <property type="entry name" value="Polyketide_cyc2"/>
    <property type="match status" value="1"/>
</dbReference>
<dbReference type="Gene3D" id="3.30.530.20">
    <property type="match status" value="1"/>
</dbReference>
<proteinExistence type="predicted"/>
<gene>
    <name evidence="1" type="ORF">UFOPK1874_00917</name>
</gene>
<reference evidence="1" key="1">
    <citation type="submission" date="2020-05" db="EMBL/GenBank/DDBJ databases">
        <authorList>
            <person name="Chiriac C."/>
            <person name="Salcher M."/>
            <person name="Ghai R."/>
            <person name="Kavagutti S V."/>
        </authorList>
    </citation>
    <scope>NUCLEOTIDE SEQUENCE</scope>
</reference>
<protein>
    <submittedName>
        <fullName evidence="1">Unannotated protein</fullName>
    </submittedName>
</protein>
<dbReference type="EMBL" id="CAEZUX010000110">
    <property type="protein sequence ID" value="CAB4619088.1"/>
    <property type="molecule type" value="Genomic_DNA"/>
</dbReference>
<accession>A0A6J6IDE5</accession>
<organism evidence="1">
    <name type="scientific">freshwater metagenome</name>
    <dbReference type="NCBI Taxonomy" id="449393"/>
    <lineage>
        <taxon>unclassified sequences</taxon>
        <taxon>metagenomes</taxon>
        <taxon>ecological metagenomes</taxon>
    </lineage>
</organism>
<dbReference type="InterPro" id="IPR019587">
    <property type="entry name" value="Polyketide_cyclase/dehydratase"/>
</dbReference>
<sequence length="142" mass="15702">MARYVATVPSTKSAEDAFAYMSDLRNFAEWDRGIKKVEQIKGNGPGLGTIFDITVRGKGKDSVLRYETLEFVSPTTMLVKGRNSKLTSVDRITVVPTDTGCDVIYDAILTFNWYLAPMNFALNKVFNKVGDAAIKGLRKVLA</sequence>
<dbReference type="AlphaFoldDB" id="A0A6J6IDE5"/>
<dbReference type="SUPFAM" id="SSF55961">
    <property type="entry name" value="Bet v1-like"/>
    <property type="match status" value="1"/>
</dbReference>
<name>A0A6J6IDE5_9ZZZZ</name>
<evidence type="ECO:0000313" key="1">
    <source>
        <dbReference type="EMBL" id="CAB4619088.1"/>
    </source>
</evidence>
<dbReference type="InterPro" id="IPR023393">
    <property type="entry name" value="START-like_dom_sf"/>
</dbReference>